<evidence type="ECO:0000259" key="10">
    <source>
        <dbReference type="Pfam" id="PF00697"/>
    </source>
</evidence>
<dbReference type="HAMAP" id="MF_00135">
    <property type="entry name" value="PRAI"/>
    <property type="match status" value="1"/>
</dbReference>
<protein>
    <recommendedName>
        <fullName evidence="4 9">N-(5'-phosphoribosyl)anthranilate isomerase</fullName>
        <shortName evidence="9">PRAI</shortName>
        <ecNumber evidence="3 9">5.3.1.24</ecNumber>
    </recommendedName>
</protein>
<name>A0ABS3L4Q7_9ENTE</name>
<evidence type="ECO:0000256" key="3">
    <source>
        <dbReference type="ARBA" id="ARBA00012572"/>
    </source>
</evidence>
<dbReference type="EMBL" id="JAFREM010000001">
    <property type="protein sequence ID" value="MBO1304603.1"/>
    <property type="molecule type" value="Genomic_DNA"/>
</dbReference>
<evidence type="ECO:0000256" key="8">
    <source>
        <dbReference type="ARBA" id="ARBA00023235"/>
    </source>
</evidence>
<sequence>MSKIKICGLSTIEAVETAVKSGADYLGFVFAESPRQVTPEQVRAITENVPDAVKKVGVFVSPMSQEVEAIIKAADLDFVQVHGEPLTETVSVPIIRAVSIRKSTALPEAGVPEAGVEEYLLLDAPPAKYMGGNGTVFDWEAVDPAKLPQEKLFIAGGLTPENVASAIRYFQPLAVDVSSGVETDGQKDLKKITAFCQAAKEETHVSATNN</sequence>
<evidence type="ECO:0000256" key="5">
    <source>
        <dbReference type="ARBA" id="ARBA00022605"/>
    </source>
</evidence>
<comment type="caution">
    <text evidence="11">The sequence shown here is derived from an EMBL/GenBank/DDBJ whole genome shotgun (WGS) entry which is preliminary data.</text>
</comment>
<dbReference type="CDD" id="cd00405">
    <property type="entry name" value="PRAI"/>
    <property type="match status" value="1"/>
</dbReference>
<dbReference type="Proteomes" id="UP000664601">
    <property type="component" value="Unassembled WGS sequence"/>
</dbReference>
<keyword evidence="6 9" id="KW-0822">Tryptophan biosynthesis</keyword>
<evidence type="ECO:0000313" key="11">
    <source>
        <dbReference type="EMBL" id="MBO1304603.1"/>
    </source>
</evidence>
<keyword evidence="12" id="KW-1185">Reference proteome</keyword>
<dbReference type="NCBIfam" id="NF002300">
    <property type="entry name" value="PRK01222.1-7"/>
    <property type="match status" value="1"/>
</dbReference>
<keyword evidence="8 9" id="KW-0413">Isomerase</keyword>
<dbReference type="InterPro" id="IPR001240">
    <property type="entry name" value="PRAI_dom"/>
</dbReference>
<proteinExistence type="inferred from homology"/>
<dbReference type="SUPFAM" id="SSF51366">
    <property type="entry name" value="Ribulose-phoshate binding barrel"/>
    <property type="match status" value="1"/>
</dbReference>
<comment type="similarity">
    <text evidence="9">Belongs to the TrpF family.</text>
</comment>
<evidence type="ECO:0000256" key="2">
    <source>
        <dbReference type="ARBA" id="ARBA00004664"/>
    </source>
</evidence>
<organism evidence="11 12">
    <name type="scientific">Candidatus Enterococcus moelleringii</name>
    <dbReference type="NCBI Taxonomy" id="2815325"/>
    <lineage>
        <taxon>Bacteria</taxon>
        <taxon>Bacillati</taxon>
        <taxon>Bacillota</taxon>
        <taxon>Bacilli</taxon>
        <taxon>Lactobacillales</taxon>
        <taxon>Enterococcaceae</taxon>
        <taxon>Enterococcus</taxon>
    </lineage>
</organism>
<gene>
    <name evidence="9" type="primary">trpF</name>
    <name evidence="11" type="ORF">JZO70_00400</name>
</gene>
<comment type="pathway">
    <text evidence="2 9">Amino-acid biosynthesis; L-tryptophan biosynthesis; L-tryptophan from chorismate: step 3/5.</text>
</comment>
<keyword evidence="7 9" id="KW-0057">Aromatic amino acid biosynthesis</keyword>
<feature type="domain" description="N-(5'phosphoribosyl) anthranilate isomerase (PRAI)" evidence="10">
    <location>
        <begin position="4"/>
        <end position="197"/>
    </location>
</feature>
<evidence type="ECO:0000313" key="12">
    <source>
        <dbReference type="Proteomes" id="UP000664601"/>
    </source>
</evidence>
<keyword evidence="5 9" id="KW-0028">Amino-acid biosynthesis</keyword>
<dbReference type="PANTHER" id="PTHR42894">
    <property type="entry name" value="N-(5'-PHOSPHORIBOSYL)ANTHRANILATE ISOMERASE"/>
    <property type="match status" value="1"/>
</dbReference>
<comment type="catalytic activity">
    <reaction evidence="1 9">
        <text>N-(5-phospho-beta-D-ribosyl)anthranilate = 1-(2-carboxyphenylamino)-1-deoxy-D-ribulose 5-phosphate</text>
        <dbReference type="Rhea" id="RHEA:21540"/>
        <dbReference type="ChEBI" id="CHEBI:18277"/>
        <dbReference type="ChEBI" id="CHEBI:58613"/>
        <dbReference type="EC" id="5.3.1.24"/>
    </reaction>
</comment>
<accession>A0ABS3L4Q7</accession>
<dbReference type="InterPro" id="IPR044643">
    <property type="entry name" value="TrpF_fam"/>
</dbReference>
<dbReference type="PANTHER" id="PTHR42894:SF1">
    <property type="entry name" value="N-(5'-PHOSPHORIBOSYL)ANTHRANILATE ISOMERASE"/>
    <property type="match status" value="1"/>
</dbReference>
<evidence type="ECO:0000256" key="7">
    <source>
        <dbReference type="ARBA" id="ARBA00023141"/>
    </source>
</evidence>
<dbReference type="Pfam" id="PF00697">
    <property type="entry name" value="PRAI"/>
    <property type="match status" value="1"/>
</dbReference>
<evidence type="ECO:0000256" key="4">
    <source>
        <dbReference type="ARBA" id="ARBA00022272"/>
    </source>
</evidence>
<dbReference type="RefSeq" id="WP_207671545.1">
    <property type="nucleotide sequence ID" value="NZ_JAFREM010000001.1"/>
</dbReference>
<evidence type="ECO:0000256" key="1">
    <source>
        <dbReference type="ARBA" id="ARBA00001164"/>
    </source>
</evidence>
<evidence type="ECO:0000256" key="6">
    <source>
        <dbReference type="ARBA" id="ARBA00022822"/>
    </source>
</evidence>
<dbReference type="InterPro" id="IPR011060">
    <property type="entry name" value="RibuloseP-bd_barrel"/>
</dbReference>
<dbReference type="InterPro" id="IPR013785">
    <property type="entry name" value="Aldolase_TIM"/>
</dbReference>
<dbReference type="GO" id="GO:0004640">
    <property type="term" value="F:phosphoribosylanthranilate isomerase activity"/>
    <property type="evidence" value="ECO:0007669"/>
    <property type="project" value="UniProtKB-EC"/>
</dbReference>
<dbReference type="Gene3D" id="3.20.20.70">
    <property type="entry name" value="Aldolase class I"/>
    <property type="match status" value="1"/>
</dbReference>
<evidence type="ECO:0000256" key="9">
    <source>
        <dbReference type="HAMAP-Rule" id="MF_00135"/>
    </source>
</evidence>
<reference evidence="11 12" key="1">
    <citation type="submission" date="2021-03" db="EMBL/GenBank/DDBJ databases">
        <title>Enterococcal diversity collection.</title>
        <authorList>
            <person name="Gilmore M.S."/>
            <person name="Schwartzman J."/>
            <person name="Van Tyne D."/>
            <person name="Martin M."/>
            <person name="Earl A.M."/>
            <person name="Manson A.L."/>
            <person name="Straub T."/>
            <person name="Salamzade R."/>
            <person name="Saavedra J."/>
            <person name="Lebreton F."/>
            <person name="Prichula J."/>
            <person name="Schaufler K."/>
            <person name="Gaca A."/>
            <person name="Sgardioli B."/>
            <person name="Wagenaar J."/>
            <person name="Strong T."/>
        </authorList>
    </citation>
    <scope>NUCLEOTIDE SEQUENCE [LARGE SCALE GENOMIC DNA]</scope>
    <source>
        <strain evidence="11 12">669A</strain>
    </source>
</reference>
<dbReference type="EC" id="5.3.1.24" evidence="3 9"/>